<dbReference type="Pfam" id="PF00072">
    <property type="entry name" value="Response_reg"/>
    <property type="match status" value="1"/>
</dbReference>
<feature type="coiled-coil region" evidence="16">
    <location>
        <begin position="506"/>
        <end position="547"/>
    </location>
</feature>
<dbReference type="SUPFAM" id="SSF55874">
    <property type="entry name" value="ATPase domain of HSP90 chaperone/DNA topoisomerase II/histidine kinase"/>
    <property type="match status" value="1"/>
</dbReference>
<dbReference type="InterPro" id="IPR000014">
    <property type="entry name" value="PAS"/>
</dbReference>
<dbReference type="InterPro" id="IPR036641">
    <property type="entry name" value="HPT_dom_sf"/>
</dbReference>
<dbReference type="PANTHER" id="PTHR45339">
    <property type="entry name" value="HYBRID SIGNAL TRANSDUCTION HISTIDINE KINASE J"/>
    <property type="match status" value="1"/>
</dbReference>
<accession>A0A222FKK8</accession>
<dbReference type="CDD" id="cd17546">
    <property type="entry name" value="REC_hyHK_CKI1_RcsC-like"/>
    <property type="match status" value="1"/>
</dbReference>
<dbReference type="Gene3D" id="1.10.287.130">
    <property type="match status" value="1"/>
</dbReference>
<dbReference type="InterPro" id="IPR001789">
    <property type="entry name" value="Sig_transdc_resp-reg_receiver"/>
</dbReference>
<dbReference type="PROSITE" id="PS50109">
    <property type="entry name" value="HIS_KIN"/>
    <property type="match status" value="1"/>
</dbReference>
<dbReference type="SUPFAM" id="SSF103190">
    <property type="entry name" value="Sensory domain-like"/>
    <property type="match status" value="1"/>
</dbReference>
<dbReference type="Pfam" id="PF02518">
    <property type="entry name" value="HATPase_c"/>
    <property type="match status" value="1"/>
</dbReference>
<evidence type="ECO:0000259" key="21">
    <source>
        <dbReference type="PROSITE" id="PS50894"/>
    </source>
</evidence>
<evidence type="ECO:0000256" key="8">
    <source>
        <dbReference type="ARBA" id="ARBA00022741"/>
    </source>
</evidence>
<dbReference type="CDD" id="cd00130">
    <property type="entry name" value="PAS"/>
    <property type="match status" value="1"/>
</dbReference>
<dbReference type="EC" id="2.7.13.3" evidence="3"/>
<evidence type="ECO:0000313" key="23">
    <source>
        <dbReference type="Proteomes" id="UP000202440"/>
    </source>
</evidence>
<keyword evidence="7 17" id="KW-0812">Transmembrane</keyword>
<feature type="modified residue" description="4-aspartylphosphate" evidence="15">
    <location>
        <position position="961"/>
    </location>
</feature>
<evidence type="ECO:0000256" key="6">
    <source>
        <dbReference type="ARBA" id="ARBA00022679"/>
    </source>
</evidence>
<feature type="domain" description="Histidine kinase" evidence="18">
    <location>
        <begin position="543"/>
        <end position="763"/>
    </location>
</feature>
<dbReference type="AlphaFoldDB" id="A0A222FKK8"/>
<dbReference type="SUPFAM" id="SSF47226">
    <property type="entry name" value="Histidine-containing phosphotransfer domain, HPT domain"/>
    <property type="match status" value="1"/>
</dbReference>
<feature type="transmembrane region" description="Helical" evidence="17">
    <location>
        <begin position="328"/>
        <end position="346"/>
    </location>
</feature>
<comment type="subcellular location">
    <subcellularLocation>
        <location evidence="2">Cell membrane</location>
        <topology evidence="2">Multi-pass membrane protein</topology>
    </subcellularLocation>
</comment>
<dbReference type="SMART" id="SM00448">
    <property type="entry name" value="REC"/>
    <property type="match status" value="1"/>
</dbReference>
<evidence type="ECO:0000256" key="3">
    <source>
        <dbReference type="ARBA" id="ARBA00012438"/>
    </source>
</evidence>
<dbReference type="InterPro" id="IPR029151">
    <property type="entry name" value="Sensor-like_sf"/>
</dbReference>
<evidence type="ECO:0000256" key="16">
    <source>
        <dbReference type="SAM" id="Coils"/>
    </source>
</evidence>
<protein>
    <recommendedName>
        <fullName evidence="3">histidine kinase</fullName>
        <ecNumber evidence="3">2.7.13.3</ecNumber>
    </recommendedName>
</protein>
<organism evidence="22 23">
    <name type="scientific">Bacterioplanes sanyensis</name>
    <dbReference type="NCBI Taxonomy" id="1249553"/>
    <lineage>
        <taxon>Bacteria</taxon>
        <taxon>Pseudomonadati</taxon>
        <taxon>Pseudomonadota</taxon>
        <taxon>Gammaproteobacteria</taxon>
        <taxon>Oceanospirillales</taxon>
        <taxon>Oceanospirillaceae</taxon>
        <taxon>Bacterioplanes</taxon>
    </lineage>
</organism>
<keyword evidence="11 17" id="KW-1133">Transmembrane helix</keyword>
<dbReference type="CDD" id="cd00082">
    <property type="entry name" value="HisKA"/>
    <property type="match status" value="1"/>
</dbReference>
<feature type="modified residue" description="Phosphohistidine" evidence="14">
    <location>
        <position position="1108"/>
    </location>
</feature>
<dbReference type="InterPro" id="IPR035965">
    <property type="entry name" value="PAS-like_dom_sf"/>
</dbReference>
<dbReference type="NCBIfam" id="TIGR00229">
    <property type="entry name" value="sensory_box"/>
    <property type="match status" value="1"/>
</dbReference>
<dbReference type="SUPFAM" id="SSF47384">
    <property type="entry name" value="Homodimeric domain of signal transducing histidine kinase"/>
    <property type="match status" value="1"/>
</dbReference>
<dbReference type="PROSITE" id="PS50112">
    <property type="entry name" value="PAS"/>
    <property type="match status" value="1"/>
</dbReference>
<keyword evidence="9" id="KW-0418">Kinase</keyword>
<dbReference type="InterPro" id="IPR005467">
    <property type="entry name" value="His_kinase_dom"/>
</dbReference>
<dbReference type="InterPro" id="IPR003661">
    <property type="entry name" value="HisK_dim/P_dom"/>
</dbReference>
<dbReference type="RefSeq" id="WP_094060726.1">
    <property type="nucleotide sequence ID" value="NZ_CP022530.1"/>
</dbReference>
<evidence type="ECO:0000256" key="1">
    <source>
        <dbReference type="ARBA" id="ARBA00000085"/>
    </source>
</evidence>
<keyword evidence="16" id="KW-0175">Coiled coil</keyword>
<feature type="domain" description="Response regulatory" evidence="19">
    <location>
        <begin position="908"/>
        <end position="1031"/>
    </location>
</feature>
<sequence length="1169" mass="129382">MRTSSSAVLTDSSTRGARYRFLQNMVIAIVVAGVMLLGLEHYNFTEVRKRLFADMTSEQQQGQALLENYLRRQFDYLNFIHATPPIAALVRSSINAGIDHDSGSTQQQWQQRLEQILTAFMANHREIRSIQYTAISGQTLAAAGRSEQVLPSMSQPHTDDLQALRALKPGQFYVSPLHLARRQGQVEYPIWPAMTLALGVYQPDTQELFGILSFTLDATAWLSELRASVKEPFASVLTTVDGKFLLHPRQQLEFAHELGQAHSWQQLNGEPTQVNTNIRQFNAGALTLYATQSRIALGSPALGHDVILRTTLTEDDLWREVERRRGDTLITAAILVALLLIFMTGYQRYVSARLRWLSAQAKFQTIVDHSMDAIITLDAHGHINGCNRATEQLFGQRAATMLGRSLQSTLLSADHAADDSHQGINKHADSNVESNIESTADDIEPLQRAIQQRRSVTFSALGRFADNTFPLDLSVVPIVTDHGECTGYSVTARDRSQQELLTQQLQQRYQQQLSDTEEQLRSVQQSLADARRQTKNKERLLAAISHEIRTPMNSIQGVLSLLAKSRLGADQQRYLDMASDSMRSVAALMDDILDYSKLRSGQLFVEEVEFSLMASLHSALTHYASSAFDKGLTLLIDNTRLQHDRLRGDPTRIRQVLGNLLANAIKTTRHGYVLVEISSSEDNDYGIHLQGRVSDSGIGVEEQHTRALSQFEELEDVSFESVGGPGLGLALSRQLCVLMGGDLRICPREEHGGCFEFQLLASPATSGSKNPLHDDSGLSSSRWLLSLDDGLQADVLMRMIQQRGGRVDIARRDSDLDDYHIVLTDAHHLRDYADALQSSQHANIITLVPPAGAAQPIPASLSVIKLPLPVTQEALALAYLQATDDHPAQAILSANSHLTEERRFQQQRILVVDDDEVNLEVIATLLTDMGLRCDRAIHGGAAIDKLLNSEAFDPYLLILMDCQMPLLDGYQATRQIRQGEAGERYEQIPVIAVTAAALPQDRQRCISAGMNDYIAKPMAADQLRHLLTQWLDSQPAAALQSSPPSNLSVEQLSDWNKTAALHRLNNNPSLLTRVLALFRDKADAQLMTADIAPDTDSSALAELATMAHTLKGASANAGAEQLSHYLGHLQVALVQQNTDEAQTLLEQAKQAFHRFTDAVDADLSLEPWT</sequence>
<dbReference type="Pfam" id="PF00989">
    <property type="entry name" value="PAS"/>
    <property type="match status" value="1"/>
</dbReference>
<dbReference type="SMART" id="SM00387">
    <property type="entry name" value="HATPase_c"/>
    <property type="match status" value="1"/>
</dbReference>
<proteinExistence type="predicted"/>
<dbReference type="Gene3D" id="3.30.565.10">
    <property type="entry name" value="Histidine kinase-like ATPase, C-terminal domain"/>
    <property type="match status" value="1"/>
</dbReference>
<evidence type="ECO:0000256" key="7">
    <source>
        <dbReference type="ARBA" id="ARBA00022692"/>
    </source>
</evidence>
<keyword evidence="4" id="KW-1003">Cell membrane</keyword>
<dbReference type="GO" id="GO:0000155">
    <property type="term" value="F:phosphorelay sensor kinase activity"/>
    <property type="evidence" value="ECO:0007669"/>
    <property type="project" value="InterPro"/>
</dbReference>
<dbReference type="InterPro" id="IPR036097">
    <property type="entry name" value="HisK_dim/P_sf"/>
</dbReference>
<dbReference type="Pfam" id="PF01627">
    <property type="entry name" value="Hpt"/>
    <property type="match status" value="1"/>
</dbReference>
<evidence type="ECO:0000256" key="10">
    <source>
        <dbReference type="ARBA" id="ARBA00022840"/>
    </source>
</evidence>
<dbReference type="CDD" id="cd00088">
    <property type="entry name" value="HPT"/>
    <property type="match status" value="1"/>
</dbReference>
<dbReference type="EMBL" id="CP022530">
    <property type="protein sequence ID" value="ASP39548.1"/>
    <property type="molecule type" value="Genomic_DNA"/>
</dbReference>
<dbReference type="InterPro" id="IPR003594">
    <property type="entry name" value="HATPase_dom"/>
</dbReference>
<dbReference type="SMART" id="SM00091">
    <property type="entry name" value="PAS"/>
    <property type="match status" value="1"/>
</dbReference>
<evidence type="ECO:0000256" key="9">
    <source>
        <dbReference type="ARBA" id="ARBA00022777"/>
    </source>
</evidence>
<evidence type="ECO:0000313" key="22">
    <source>
        <dbReference type="EMBL" id="ASP39548.1"/>
    </source>
</evidence>
<dbReference type="InterPro" id="IPR011006">
    <property type="entry name" value="CheY-like_superfamily"/>
</dbReference>
<dbReference type="SMART" id="SM00388">
    <property type="entry name" value="HisKA"/>
    <property type="match status" value="1"/>
</dbReference>
<evidence type="ECO:0000256" key="2">
    <source>
        <dbReference type="ARBA" id="ARBA00004651"/>
    </source>
</evidence>
<evidence type="ECO:0000259" key="20">
    <source>
        <dbReference type="PROSITE" id="PS50112"/>
    </source>
</evidence>
<comment type="catalytic activity">
    <reaction evidence="1">
        <text>ATP + protein L-histidine = ADP + protein N-phospho-L-histidine.</text>
        <dbReference type="EC" id="2.7.13.3"/>
    </reaction>
</comment>
<keyword evidence="23" id="KW-1185">Reference proteome</keyword>
<evidence type="ECO:0000256" key="5">
    <source>
        <dbReference type="ARBA" id="ARBA00022553"/>
    </source>
</evidence>
<evidence type="ECO:0000256" key="17">
    <source>
        <dbReference type="SAM" id="Phobius"/>
    </source>
</evidence>
<evidence type="ECO:0000256" key="13">
    <source>
        <dbReference type="ARBA" id="ARBA00023136"/>
    </source>
</evidence>
<dbReference type="KEGG" id="bsan:CHH28_13065"/>
<feature type="domain" description="PAS" evidence="20">
    <location>
        <begin position="359"/>
        <end position="406"/>
    </location>
</feature>
<dbReference type="OrthoDB" id="6110612at2"/>
<keyword evidence="5 15" id="KW-0597">Phosphoprotein</keyword>
<feature type="domain" description="HPt" evidence="21">
    <location>
        <begin position="1067"/>
        <end position="1162"/>
    </location>
</feature>
<dbReference type="Pfam" id="PF00512">
    <property type="entry name" value="HisKA"/>
    <property type="match status" value="1"/>
</dbReference>
<name>A0A222FKK8_9GAMM</name>
<dbReference type="PRINTS" id="PR00344">
    <property type="entry name" value="BCTRLSENSOR"/>
</dbReference>
<dbReference type="Proteomes" id="UP000202440">
    <property type="component" value="Chromosome"/>
</dbReference>
<evidence type="ECO:0000256" key="4">
    <source>
        <dbReference type="ARBA" id="ARBA00022475"/>
    </source>
</evidence>
<dbReference type="Gene3D" id="1.20.120.160">
    <property type="entry name" value="HPT domain"/>
    <property type="match status" value="1"/>
</dbReference>
<evidence type="ECO:0000256" key="14">
    <source>
        <dbReference type="PROSITE-ProRule" id="PRU00110"/>
    </source>
</evidence>
<gene>
    <name evidence="22" type="ORF">CHH28_13065</name>
</gene>
<dbReference type="SUPFAM" id="SSF52172">
    <property type="entry name" value="CheY-like"/>
    <property type="match status" value="1"/>
</dbReference>
<keyword evidence="10" id="KW-0067">ATP-binding</keyword>
<keyword evidence="12" id="KW-0902">Two-component regulatory system</keyword>
<keyword evidence="13 17" id="KW-0472">Membrane</keyword>
<dbReference type="InterPro" id="IPR004358">
    <property type="entry name" value="Sig_transdc_His_kin-like_C"/>
</dbReference>
<keyword evidence="6" id="KW-0808">Transferase</keyword>
<dbReference type="PROSITE" id="PS50894">
    <property type="entry name" value="HPT"/>
    <property type="match status" value="1"/>
</dbReference>
<dbReference type="PANTHER" id="PTHR45339:SF1">
    <property type="entry name" value="HYBRID SIGNAL TRANSDUCTION HISTIDINE KINASE J"/>
    <property type="match status" value="1"/>
</dbReference>
<evidence type="ECO:0000256" key="12">
    <source>
        <dbReference type="ARBA" id="ARBA00023012"/>
    </source>
</evidence>
<evidence type="ECO:0000259" key="18">
    <source>
        <dbReference type="PROSITE" id="PS50109"/>
    </source>
</evidence>
<dbReference type="PROSITE" id="PS50110">
    <property type="entry name" value="RESPONSE_REGULATORY"/>
    <property type="match status" value="1"/>
</dbReference>
<dbReference type="GO" id="GO:0005524">
    <property type="term" value="F:ATP binding"/>
    <property type="evidence" value="ECO:0007669"/>
    <property type="project" value="UniProtKB-KW"/>
</dbReference>
<dbReference type="SUPFAM" id="SSF55785">
    <property type="entry name" value="PYP-like sensor domain (PAS domain)"/>
    <property type="match status" value="1"/>
</dbReference>
<dbReference type="InterPro" id="IPR036890">
    <property type="entry name" value="HATPase_C_sf"/>
</dbReference>
<reference evidence="22 23" key="1">
    <citation type="submission" date="2017-07" db="EMBL/GenBank/DDBJ databases">
        <title>Annotated genome sequence of Bacterioplanes sanyensis isolated from Red Sea.</title>
        <authorList>
            <person name="Rehman Z.U."/>
        </authorList>
    </citation>
    <scope>NUCLEOTIDE SEQUENCE [LARGE SCALE GENOMIC DNA]</scope>
    <source>
        <strain evidence="22 23">NV9</strain>
    </source>
</reference>
<evidence type="ECO:0000256" key="15">
    <source>
        <dbReference type="PROSITE-ProRule" id="PRU00169"/>
    </source>
</evidence>
<evidence type="ECO:0000256" key="11">
    <source>
        <dbReference type="ARBA" id="ARBA00022989"/>
    </source>
</evidence>
<dbReference type="InterPro" id="IPR008207">
    <property type="entry name" value="Sig_transdc_His_kin_Hpt_dom"/>
</dbReference>
<evidence type="ECO:0000259" key="19">
    <source>
        <dbReference type="PROSITE" id="PS50110"/>
    </source>
</evidence>
<dbReference type="Gene3D" id="3.40.50.2300">
    <property type="match status" value="1"/>
</dbReference>
<dbReference type="GO" id="GO:0005886">
    <property type="term" value="C:plasma membrane"/>
    <property type="evidence" value="ECO:0007669"/>
    <property type="project" value="UniProtKB-SubCell"/>
</dbReference>
<feature type="transmembrane region" description="Helical" evidence="17">
    <location>
        <begin position="20"/>
        <end position="39"/>
    </location>
</feature>
<dbReference type="InterPro" id="IPR013767">
    <property type="entry name" value="PAS_fold"/>
</dbReference>
<dbReference type="Gene3D" id="3.30.450.20">
    <property type="entry name" value="PAS domain"/>
    <property type="match status" value="2"/>
</dbReference>
<dbReference type="GO" id="GO:0006355">
    <property type="term" value="P:regulation of DNA-templated transcription"/>
    <property type="evidence" value="ECO:0007669"/>
    <property type="project" value="InterPro"/>
</dbReference>
<keyword evidence="8" id="KW-0547">Nucleotide-binding</keyword>